<evidence type="ECO:0000313" key="2">
    <source>
        <dbReference type="Proteomes" id="UP000559256"/>
    </source>
</evidence>
<gene>
    <name evidence="1" type="ORF">D9758_018280</name>
</gene>
<accession>A0A8H5C2X5</accession>
<dbReference type="EMBL" id="JAACJM010000295">
    <property type="protein sequence ID" value="KAF5332977.1"/>
    <property type="molecule type" value="Genomic_DNA"/>
</dbReference>
<dbReference type="SUPFAM" id="SSF52540">
    <property type="entry name" value="P-loop containing nucleoside triphosphate hydrolases"/>
    <property type="match status" value="1"/>
</dbReference>
<evidence type="ECO:0000313" key="1">
    <source>
        <dbReference type="EMBL" id="KAF5332977.1"/>
    </source>
</evidence>
<reference evidence="1 2" key="1">
    <citation type="journal article" date="2020" name="ISME J.">
        <title>Uncovering the hidden diversity of litter-decomposition mechanisms in mushroom-forming fungi.</title>
        <authorList>
            <person name="Floudas D."/>
            <person name="Bentzer J."/>
            <person name="Ahren D."/>
            <person name="Johansson T."/>
            <person name="Persson P."/>
            <person name="Tunlid A."/>
        </authorList>
    </citation>
    <scope>NUCLEOTIDE SEQUENCE [LARGE SCALE GENOMIC DNA]</scope>
    <source>
        <strain evidence="1 2">CBS 291.85</strain>
    </source>
</reference>
<organism evidence="1 2">
    <name type="scientific">Tetrapyrgos nigripes</name>
    <dbReference type="NCBI Taxonomy" id="182062"/>
    <lineage>
        <taxon>Eukaryota</taxon>
        <taxon>Fungi</taxon>
        <taxon>Dikarya</taxon>
        <taxon>Basidiomycota</taxon>
        <taxon>Agaricomycotina</taxon>
        <taxon>Agaricomycetes</taxon>
        <taxon>Agaricomycetidae</taxon>
        <taxon>Agaricales</taxon>
        <taxon>Marasmiineae</taxon>
        <taxon>Marasmiaceae</taxon>
        <taxon>Tetrapyrgos</taxon>
    </lineage>
</organism>
<dbReference type="InterPro" id="IPR027417">
    <property type="entry name" value="P-loop_NTPase"/>
</dbReference>
<sequence>MKDFLIKKAFAGGCYFIPCEILPDATTLIQGLVQALGLQLTEGKGLFRLLLDYFKDCQKTLLVLDNFETPWNSKEQTEVSNLLQRICNFEQTSIIITMRGTDGPRQINWHKLGGKSGLPSLELGPAKEAFCSFTSDRDHTIRGDPILEKLLIQMDDMPLAIMLIAQHAKELSLEDLMEMWNSQKTAVLKKVGEQDGRLTSIEVSIDLTLNIIRRRLSTIGQALLSLVAFLPSGIPDWWENLPKMLPNAVMQVLILKNACLLYETRDKTLKMLTPIGEYIMKIFGRAFGESDLEVL</sequence>
<name>A0A8H5C2X5_9AGAR</name>
<dbReference type="Proteomes" id="UP000559256">
    <property type="component" value="Unassembled WGS sequence"/>
</dbReference>
<dbReference type="OrthoDB" id="691197at2759"/>
<proteinExistence type="predicted"/>
<keyword evidence="2" id="KW-1185">Reference proteome</keyword>
<dbReference type="AlphaFoldDB" id="A0A8H5C2X5"/>
<comment type="caution">
    <text evidence="1">The sequence shown here is derived from an EMBL/GenBank/DDBJ whole genome shotgun (WGS) entry which is preliminary data.</text>
</comment>
<protein>
    <submittedName>
        <fullName evidence="1">Uncharacterized protein</fullName>
    </submittedName>
</protein>